<dbReference type="Pfam" id="PF09335">
    <property type="entry name" value="VTT_dom"/>
    <property type="match status" value="1"/>
</dbReference>
<dbReference type="InterPro" id="IPR032816">
    <property type="entry name" value="VTT_dom"/>
</dbReference>
<dbReference type="RefSeq" id="WP_147447742.1">
    <property type="nucleotide sequence ID" value="NZ_RBIL01000001.1"/>
</dbReference>
<proteinExistence type="inferred from homology"/>
<organism evidence="9 10">
    <name type="scientific">Solirubrobacter pauli</name>
    <dbReference type="NCBI Taxonomy" id="166793"/>
    <lineage>
        <taxon>Bacteria</taxon>
        <taxon>Bacillati</taxon>
        <taxon>Actinomycetota</taxon>
        <taxon>Thermoleophilia</taxon>
        <taxon>Solirubrobacterales</taxon>
        <taxon>Solirubrobacteraceae</taxon>
        <taxon>Solirubrobacter</taxon>
    </lineage>
</organism>
<dbReference type="AlphaFoldDB" id="A0A660LEK6"/>
<keyword evidence="4 7" id="KW-0812">Transmembrane</keyword>
<keyword evidence="3" id="KW-1003">Cell membrane</keyword>
<gene>
    <name evidence="9" type="ORF">C8N24_2186</name>
</gene>
<evidence type="ECO:0000259" key="8">
    <source>
        <dbReference type="Pfam" id="PF09335"/>
    </source>
</evidence>
<evidence type="ECO:0000256" key="5">
    <source>
        <dbReference type="ARBA" id="ARBA00022989"/>
    </source>
</evidence>
<accession>A0A660LEK6</accession>
<feature type="transmembrane region" description="Helical" evidence="7">
    <location>
        <begin position="21"/>
        <end position="40"/>
    </location>
</feature>
<dbReference type="InterPro" id="IPR051311">
    <property type="entry name" value="DedA_domain"/>
</dbReference>
<dbReference type="GO" id="GO:0005886">
    <property type="term" value="C:plasma membrane"/>
    <property type="evidence" value="ECO:0007669"/>
    <property type="project" value="UniProtKB-SubCell"/>
</dbReference>
<keyword evidence="5 7" id="KW-1133">Transmembrane helix</keyword>
<feature type="domain" description="VTT" evidence="8">
    <location>
        <begin position="39"/>
        <end position="166"/>
    </location>
</feature>
<dbReference type="OrthoDB" id="9813426at2"/>
<comment type="subcellular location">
    <subcellularLocation>
        <location evidence="1">Cell membrane</location>
        <topology evidence="1">Multi-pass membrane protein</topology>
    </subcellularLocation>
</comment>
<keyword evidence="6 7" id="KW-0472">Membrane</keyword>
<evidence type="ECO:0000313" key="9">
    <source>
        <dbReference type="EMBL" id="RKQ92340.1"/>
    </source>
</evidence>
<dbReference type="Proteomes" id="UP000278962">
    <property type="component" value="Unassembled WGS sequence"/>
</dbReference>
<evidence type="ECO:0000256" key="3">
    <source>
        <dbReference type="ARBA" id="ARBA00022475"/>
    </source>
</evidence>
<evidence type="ECO:0000256" key="4">
    <source>
        <dbReference type="ARBA" id="ARBA00022692"/>
    </source>
</evidence>
<evidence type="ECO:0000256" key="7">
    <source>
        <dbReference type="SAM" id="Phobius"/>
    </source>
</evidence>
<dbReference type="PANTHER" id="PTHR42709:SF6">
    <property type="entry name" value="UNDECAPRENYL PHOSPHATE TRANSPORTER A"/>
    <property type="match status" value="1"/>
</dbReference>
<comment type="caution">
    <text evidence="9">The sequence shown here is derived from an EMBL/GenBank/DDBJ whole genome shotgun (WGS) entry which is preliminary data.</text>
</comment>
<feature type="transmembrane region" description="Helical" evidence="7">
    <location>
        <begin position="145"/>
        <end position="168"/>
    </location>
</feature>
<name>A0A660LEK6_9ACTN</name>
<evidence type="ECO:0000256" key="2">
    <source>
        <dbReference type="ARBA" id="ARBA00010792"/>
    </source>
</evidence>
<keyword evidence="10" id="KW-1185">Reference proteome</keyword>
<evidence type="ECO:0000313" key="10">
    <source>
        <dbReference type="Proteomes" id="UP000278962"/>
    </source>
</evidence>
<sequence>MLLASITDPIVNVAVDVVREMGLVGVFLLMLGESACLPIPSEATMLFAGFNVAEGEYSLLLATFVGVAANVVGSWIAYAVGYFGRVDLIEKHGRKVLIKQHHLATADRWFERHGDATVFFSRMLPIVRTFISLPAGVAKMPFWRFTLLTTLGCIPWVFALVFIGQQAGDRWESWKDSLHYIDYAVVAVIIVGAAWLFFRWRRGRGDAGPAADAPSA</sequence>
<dbReference type="PANTHER" id="PTHR42709">
    <property type="entry name" value="ALKALINE PHOSPHATASE LIKE PROTEIN"/>
    <property type="match status" value="1"/>
</dbReference>
<feature type="transmembrane region" description="Helical" evidence="7">
    <location>
        <begin position="180"/>
        <end position="198"/>
    </location>
</feature>
<reference evidence="9 10" key="1">
    <citation type="submission" date="2018-10" db="EMBL/GenBank/DDBJ databases">
        <title>Genomic Encyclopedia of Archaeal and Bacterial Type Strains, Phase II (KMG-II): from individual species to whole genera.</title>
        <authorList>
            <person name="Goeker M."/>
        </authorList>
    </citation>
    <scope>NUCLEOTIDE SEQUENCE [LARGE SCALE GENOMIC DNA]</scope>
    <source>
        <strain evidence="9 10">DSM 14954</strain>
    </source>
</reference>
<dbReference type="EMBL" id="RBIL01000001">
    <property type="protein sequence ID" value="RKQ92340.1"/>
    <property type="molecule type" value="Genomic_DNA"/>
</dbReference>
<evidence type="ECO:0000256" key="6">
    <source>
        <dbReference type="ARBA" id="ARBA00023136"/>
    </source>
</evidence>
<protein>
    <submittedName>
        <fullName evidence="9">Membrane protein DedA with SNARE-associated domain</fullName>
    </submittedName>
</protein>
<comment type="similarity">
    <text evidence="2">Belongs to the DedA family.</text>
</comment>
<evidence type="ECO:0000256" key="1">
    <source>
        <dbReference type="ARBA" id="ARBA00004651"/>
    </source>
</evidence>
<feature type="transmembrane region" description="Helical" evidence="7">
    <location>
        <begin position="60"/>
        <end position="84"/>
    </location>
</feature>